<proteinExistence type="predicted"/>
<evidence type="ECO:0000313" key="4">
    <source>
        <dbReference type="Proteomes" id="UP001595756"/>
    </source>
</evidence>
<feature type="transmembrane region" description="Helical" evidence="1">
    <location>
        <begin position="79"/>
        <end position="96"/>
    </location>
</feature>
<dbReference type="InterPro" id="IPR000620">
    <property type="entry name" value="EamA_dom"/>
</dbReference>
<feature type="transmembrane region" description="Helical" evidence="1">
    <location>
        <begin position="38"/>
        <end position="58"/>
    </location>
</feature>
<gene>
    <name evidence="3" type="ORF">ACFO0J_13370</name>
</gene>
<keyword evidence="1" id="KW-0812">Transmembrane</keyword>
<reference evidence="4" key="1">
    <citation type="journal article" date="2019" name="Int. J. Syst. Evol. Microbiol.">
        <title>The Global Catalogue of Microorganisms (GCM) 10K type strain sequencing project: providing services to taxonomists for standard genome sequencing and annotation.</title>
        <authorList>
            <consortium name="The Broad Institute Genomics Platform"/>
            <consortium name="The Broad Institute Genome Sequencing Center for Infectious Disease"/>
            <person name="Wu L."/>
            <person name="Ma J."/>
        </authorList>
    </citation>
    <scope>NUCLEOTIDE SEQUENCE [LARGE SCALE GENOMIC DNA]</scope>
    <source>
        <strain evidence="4">CGMCC 1.19029</strain>
    </source>
</reference>
<evidence type="ECO:0000259" key="2">
    <source>
        <dbReference type="Pfam" id="PF00892"/>
    </source>
</evidence>
<feature type="transmembrane region" description="Helical" evidence="1">
    <location>
        <begin position="102"/>
        <end position="120"/>
    </location>
</feature>
<feature type="transmembrane region" description="Helical" evidence="1">
    <location>
        <begin position="206"/>
        <end position="228"/>
    </location>
</feature>
<feature type="transmembrane region" description="Helical" evidence="1">
    <location>
        <begin position="265"/>
        <end position="287"/>
    </location>
</feature>
<dbReference type="Pfam" id="PF00892">
    <property type="entry name" value="EamA"/>
    <property type="match status" value="2"/>
</dbReference>
<feature type="domain" description="EamA" evidence="2">
    <location>
        <begin position="152"/>
        <end position="282"/>
    </location>
</feature>
<dbReference type="SUPFAM" id="SSF103481">
    <property type="entry name" value="Multidrug resistance efflux transporter EmrE"/>
    <property type="match status" value="2"/>
</dbReference>
<sequence length="304" mass="33018">MDVNRPARVWLGPLLMCAACLFFAVLDTGTKYLTAGYPVIQLVWVRYTAQVLAVFLIFQPRMGRNLFRTRRYGVQLFRGLFLCCGSVLVVNGLARLPLAETTAIVFMAPVLVTLLSGLVLKEKARRLDWVAVACGFAGVLIIARPGGGLLTWAILFPVGTAVCNACYQIVTRFSRSSEHPATSNLYTGLIGALVLTPWGYMAWEPMAWFDLLLLIGLGTVAALGHLIMTQALMYAPAATLGPYSYTQIFWATLLGWLAFSSVPDSVSRLGMLIIAAGGLLLSFAPLLRRLAVMLSKGLPGDRSP</sequence>
<feature type="transmembrane region" description="Helical" evidence="1">
    <location>
        <begin position="240"/>
        <end position="259"/>
    </location>
</feature>
<dbReference type="PANTHER" id="PTHR22911">
    <property type="entry name" value="ACYL-MALONYL CONDENSING ENZYME-RELATED"/>
    <property type="match status" value="1"/>
</dbReference>
<dbReference type="EMBL" id="JBHSDY010000009">
    <property type="protein sequence ID" value="MFC4299032.1"/>
    <property type="molecule type" value="Genomic_DNA"/>
</dbReference>
<feature type="transmembrane region" description="Helical" evidence="1">
    <location>
        <begin position="182"/>
        <end position="200"/>
    </location>
</feature>
<dbReference type="PANTHER" id="PTHR22911:SF103">
    <property type="entry name" value="BLR2811 PROTEIN"/>
    <property type="match status" value="1"/>
</dbReference>
<feature type="domain" description="EamA" evidence="2">
    <location>
        <begin position="11"/>
        <end position="143"/>
    </location>
</feature>
<name>A0ABV8S1M4_9BURK</name>
<accession>A0ABV8S1M4</accession>
<comment type="caution">
    <text evidence="3">The sequence shown here is derived from an EMBL/GenBank/DDBJ whole genome shotgun (WGS) entry which is preliminary data.</text>
</comment>
<protein>
    <submittedName>
        <fullName evidence="3">DMT family transporter</fullName>
    </submittedName>
</protein>
<evidence type="ECO:0000313" key="3">
    <source>
        <dbReference type="EMBL" id="MFC4299032.1"/>
    </source>
</evidence>
<dbReference type="Proteomes" id="UP001595756">
    <property type="component" value="Unassembled WGS sequence"/>
</dbReference>
<organism evidence="3 4">
    <name type="scientific">Castellaniella hirudinis</name>
    <dbReference type="NCBI Taxonomy" id="1144617"/>
    <lineage>
        <taxon>Bacteria</taxon>
        <taxon>Pseudomonadati</taxon>
        <taxon>Pseudomonadota</taxon>
        <taxon>Betaproteobacteria</taxon>
        <taxon>Burkholderiales</taxon>
        <taxon>Alcaligenaceae</taxon>
        <taxon>Castellaniella</taxon>
    </lineage>
</organism>
<keyword evidence="1" id="KW-1133">Transmembrane helix</keyword>
<feature type="transmembrane region" description="Helical" evidence="1">
    <location>
        <begin position="7"/>
        <end position="26"/>
    </location>
</feature>
<dbReference type="RefSeq" id="WP_376813592.1">
    <property type="nucleotide sequence ID" value="NZ_JBHSDY010000009.1"/>
</dbReference>
<feature type="transmembrane region" description="Helical" evidence="1">
    <location>
        <begin position="127"/>
        <end position="143"/>
    </location>
</feature>
<evidence type="ECO:0000256" key="1">
    <source>
        <dbReference type="SAM" id="Phobius"/>
    </source>
</evidence>
<feature type="transmembrane region" description="Helical" evidence="1">
    <location>
        <begin position="149"/>
        <end position="170"/>
    </location>
</feature>
<keyword evidence="1" id="KW-0472">Membrane</keyword>
<dbReference type="InterPro" id="IPR037185">
    <property type="entry name" value="EmrE-like"/>
</dbReference>
<keyword evidence="4" id="KW-1185">Reference proteome</keyword>